<keyword evidence="4" id="KW-0597">Phosphoprotein</keyword>
<dbReference type="Proteomes" id="UP001156836">
    <property type="component" value="Unassembled WGS sequence"/>
</dbReference>
<dbReference type="Gene3D" id="3.30.565.10">
    <property type="entry name" value="Histidine kinase-like ATPase, C-terminal domain"/>
    <property type="match status" value="1"/>
</dbReference>
<evidence type="ECO:0000256" key="11">
    <source>
        <dbReference type="SAM" id="Phobius"/>
    </source>
</evidence>
<evidence type="ECO:0000256" key="5">
    <source>
        <dbReference type="ARBA" id="ARBA00022679"/>
    </source>
</evidence>
<feature type="domain" description="Histidine kinase" evidence="12">
    <location>
        <begin position="217"/>
        <end position="417"/>
    </location>
</feature>
<dbReference type="InterPro" id="IPR005467">
    <property type="entry name" value="His_kinase_dom"/>
</dbReference>
<feature type="domain" description="HAMP" evidence="13">
    <location>
        <begin position="157"/>
        <end position="209"/>
    </location>
</feature>
<dbReference type="SUPFAM" id="SSF47384">
    <property type="entry name" value="Homodimeric domain of signal transducing histidine kinase"/>
    <property type="match status" value="1"/>
</dbReference>
<keyword evidence="9" id="KW-0902">Two-component regulatory system</keyword>
<dbReference type="PANTHER" id="PTHR45436">
    <property type="entry name" value="SENSOR HISTIDINE KINASE YKOH"/>
    <property type="match status" value="1"/>
</dbReference>
<dbReference type="RefSeq" id="WP_018746982.1">
    <property type="nucleotide sequence ID" value="NZ_BSOZ01000008.1"/>
</dbReference>
<dbReference type="SUPFAM" id="SSF55874">
    <property type="entry name" value="ATPase domain of HSP90 chaperone/DNA topoisomerase II/histidine kinase"/>
    <property type="match status" value="1"/>
</dbReference>
<dbReference type="CDD" id="cd00082">
    <property type="entry name" value="HisKA"/>
    <property type="match status" value="1"/>
</dbReference>
<dbReference type="PROSITE" id="PS50109">
    <property type="entry name" value="HIS_KIN"/>
    <property type="match status" value="1"/>
</dbReference>
<evidence type="ECO:0000259" key="12">
    <source>
        <dbReference type="PROSITE" id="PS50109"/>
    </source>
</evidence>
<name>A0ABQ6BR44_9NEIS</name>
<reference evidence="15" key="1">
    <citation type="journal article" date="2019" name="Int. J. Syst. Evol. Microbiol.">
        <title>The Global Catalogue of Microorganisms (GCM) 10K type strain sequencing project: providing services to taxonomists for standard genome sequencing and annotation.</title>
        <authorList>
            <consortium name="The Broad Institute Genomics Platform"/>
            <consortium name="The Broad Institute Genome Sequencing Center for Infectious Disease"/>
            <person name="Wu L."/>
            <person name="Ma J."/>
        </authorList>
    </citation>
    <scope>NUCLEOTIDE SEQUENCE [LARGE SCALE GENOMIC DNA]</scope>
    <source>
        <strain evidence="15">NBRC 104970</strain>
    </source>
</reference>
<evidence type="ECO:0000256" key="3">
    <source>
        <dbReference type="ARBA" id="ARBA00012438"/>
    </source>
</evidence>
<accession>A0ABQ6BR44</accession>
<dbReference type="InterPro" id="IPR036890">
    <property type="entry name" value="HATPase_C_sf"/>
</dbReference>
<keyword evidence="8 11" id="KW-1133">Transmembrane helix</keyword>
<proteinExistence type="predicted"/>
<keyword evidence="15" id="KW-1185">Reference proteome</keyword>
<evidence type="ECO:0000313" key="14">
    <source>
        <dbReference type="EMBL" id="GLS03796.1"/>
    </source>
</evidence>
<organism evidence="14 15">
    <name type="scientific">Chitiniphilus shinanonensis</name>
    <dbReference type="NCBI Taxonomy" id="553088"/>
    <lineage>
        <taxon>Bacteria</taxon>
        <taxon>Pseudomonadati</taxon>
        <taxon>Pseudomonadota</taxon>
        <taxon>Betaproteobacteria</taxon>
        <taxon>Neisseriales</taxon>
        <taxon>Chitinibacteraceae</taxon>
        <taxon>Chitiniphilus</taxon>
    </lineage>
</organism>
<evidence type="ECO:0000256" key="1">
    <source>
        <dbReference type="ARBA" id="ARBA00000085"/>
    </source>
</evidence>
<evidence type="ECO:0000256" key="2">
    <source>
        <dbReference type="ARBA" id="ARBA00004370"/>
    </source>
</evidence>
<dbReference type="SMART" id="SM00387">
    <property type="entry name" value="HATPase_c"/>
    <property type="match status" value="1"/>
</dbReference>
<comment type="catalytic activity">
    <reaction evidence="1">
        <text>ATP + protein L-histidine = ADP + protein N-phospho-L-histidine.</text>
        <dbReference type="EC" id="2.7.13.3"/>
    </reaction>
</comment>
<dbReference type="InterPro" id="IPR003660">
    <property type="entry name" value="HAMP_dom"/>
</dbReference>
<comment type="subcellular location">
    <subcellularLocation>
        <location evidence="2">Membrane</location>
    </subcellularLocation>
</comment>
<dbReference type="Pfam" id="PF02518">
    <property type="entry name" value="HATPase_c"/>
    <property type="match status" value="1"/>
</dbReference>
<evidence type="ECO:0000256" key="6">
    <source>
        <dbReference type="ARBA" id="ARBA00022692"/>
    </source>
</evidence>
<keyword evidence="5" id="KW-0808">Transferase</keyword>
<evidence type="ECO:0000313" key="15">
    <source>
        <dbReference type="Proteomes" id="UP001156836"/>
    </source>
</evidence>
<dbReference type="CDD" id="cd00075">
    <property type="entry name" value="HATPase"/>
    <property type="match status" value="1"/>
</dbReference>
<sequence>MTTSATTPARGSLRWRLAWTFTLLTILAVVAQAVALFLSSEEQEEELIDEVVNTALDGVTGSHGRETMLPPHLSLFHAPAGHRPPGLPEGMERLALGNHEWFIQGIEYHVGVRDDAGERYYLMYDTRLHEERLERLLIALVIGVLVLSAMALWLGQWLADAQLGQLRRLAQRVAEDDPAPFTEAEQDEEVARLALALDDYRARNTTLIEREREFTANVSHELRTPLTRIRTSAELLAEQDGARERAQRIVLAVDELERRLRGLLFLARGTTPLAVETVALWPLVESLFEQYREACASQGIPLLNLVHADAAVRADQAVLSLVLDNLLSNAVRYAGTGEIRVEAGPGWVAVRDTGVGIPTDQLTQVFERHYRLSNLPDGMGLGLSIVRQLIERCGWRCEASSEPGVGTEIRVVFDTNGGPSLQE</sequence>
<feature type="transmembrane region" description="Helical" evidence="11">
    <location>
        <begin position="17"/>
        <end position="38"/>
    </location>
</feature>
<keyword evidence="7" id="KW-0418">Kinase</keyword>
<evidence type="ECO:0000256" key="10">
    <source>
        <dbReference type="ARBA" id="ARBA00023136"/>
    </source>
</evidence>
<dbReference type="EC" id="2.7.13.3" evidence="3"/>
<protein>
    <recommendedName>
        <fullName evidence="3">histidine kinase</fullName>
        <ecNumber evidence="3">2.7.13.3</ecNumber>
    </recommendedName>
</protein>
<evidence type="ECO:0000256" key="8">
    <source>
        <dbReference type="ARBA" id="ARBA00022989"/>
    </source>
</evidence>
<gene>
    <name evidence="14" type="ORF">GCM10007860_09410</name>
</gene>
<feature type="transmembrane region" description="Helical" evidence="11">
    <location>
        <begin position="136"/>
        <end position="159"/>
    </location>
</feature>
<dbReference type="Gene3D" id="1.10.287.130">
    <property type="match status" value="1"/>
</dbReference>
<keyword evidence="6 11" id="KW-0812">Transmembrane</keyword>
<evidence type="ECO:0000256" key="4">
    <source>
        <dbReference type="ARBA" id="ARBA00022553"/>
    </source>
</evidence>
<keyword evidence="10 11" id="KW-0472">Membrane</keyword>
<evidence type="ECO:0000259" key="13">
    <source>
        <dbReference type="PROSITE" id="PS50885"/>
    </source>
</evidence>
<dbReference type="SMART" id="SM00388">
    <property type="entry name" value="HisKA"/>
    <property type="match status" value="1"/>
</dbReference>
<dbReference type="InterPro" id="IPR036097">
    <property type="entry name" value="HisK_dim/P_sf"/>
</dbReference>
<dbReference type="InterPro" id="IPR003594">
    <property type="entry name" value="HATPase_dom"/>
</dbReference>
<dbReference type="InterPro" id="IPR003661">
    <property type="entry name" value="HisK_dim/P_dom"/>
</dbReference>
<dbReference type="InterPro" id="IPR004358">
    <property type="entry name" value="Sig_transdc_His_kin-like_C"/>
</dbReference>
<dbReference type="PANTHER" id="PTHR45436:SF16">
    <property type="entry name" value="HISTIDINE KINASE"/>
    <property type="match status" value="1"/>
</dbReference>
<dbReference type="PROSITE" id="PS50885">
    <property type="entry name" value="HAMP"/>
    <property type="match status" value="1"/>
</dbReference>
<dbReference type="PRINTS" id="PR00344">
    <property type="entry name" value="BCTRLSENSOR"/>
</dbReference>
<evidence type="ECO:0000256" key="9">
    <source>
        <dbReference type="ARBA" id="ARBA00023012"/>
    </source>
</evidence>
<dbReference type="EMBL" id="BSOZ01000008">
    <property type="protein sequence ID" value="GLS03796.1"/>
    <property type="molecule type" value="Genomic_DNA"/>
</dbReference>
<dbReference type="Pfam" id="PF00512">
    <property type="entry name" value="HisKA"/>
    <property type="match status" value="1"/>
</dbReference>
<evidence type="ECO:0000256" key="7">
    <source>
        <dbReference type="ARBA" id="ARBA00022777"/>
    </source>
</evidence>
<dbReference type="InterPro" id="IPR050428">
    <property type="entry name" value="TCS_sensor_his_kinase"/>
</dbReference>
<comment type="caution">
    <text evidence="14">The sequence shown here is derived from an EMBL/GenBank/DDBJ whole genome shotgun (WGS) entry which is preliminary data.</text>
</comment>